<dbReference type="Pfam" id="PF01535">
    <property type="entry name" value="PPR"/>
    <property type="match status" value="2"/>
</dbReference>
<dbReference type="PANTHER" id="PTHR47936">
    <property type="entry name" value="PPR_LONG DOMAIN-CONTAINING PROTEIN"/>
    <property type="match status" value="1"/>
</dbReference>
<dbReference type="SUPFAM" id="SSF81901">
    <property type="entry name" value="HCP-like"/>
    <property type="match status" value="1"/>
</dbReference>
<evidence type="ECO:0008006" key="6">
    <source>
        <dbReference type="Google" id="ProtNLM"/>
    </source>
</evidence>
<feature type="repeat" description="PPR" evidence="3">
    <location>
        <begin position="98"/>
        <end position="132"/>
    </location>
</feature>
<organism evidence="4 5">
    <name type="scientific">Dipteronia dyeriana</name>
    <dbReference type="NCBI Taxonomy" id="168575"/>
    <lineage>
        <taxon>Eukaryota</taxon>
        <taxon>Viridiplantae</taxon>
        <taxon>Streptophyta</taxon>
        <taxon>Embryophyta</taxon>
        <taxon>Tracheophyta</taxon>
        <taxon>Spermatophyta</taxon>
        <taxon>Magnoliopsida</taxon>
        <taxon>eudicotyledons</taxon>
        <taxon>Gunneridae</taxon>
        <taxon>Pentapetalae</taxon>
        <taxon>rosids</taxon>
        <taxon>malvids</taxon>
        <taxon>Sapindales</taxon>
        <taxon>Sapindaceae</taxon>
        <taxon>Hippocastanoideae</taxon>
        <taxon>Acereae</taxon>
        <taxon>Dipteronia</taxon>
    </lineage>
</organism>
<dbReference type="InterPro" id="IPR002885">
    <property type="entry name" value="PPR_rpt"/>
</dbReference>
<dbReference type="PROSITE" id="PS51375">
    <property type="entry name" value="PPR"/>
    <property type="match status" value="3"/>
</dbReference>
<gene>
    <name evidence="4" type="ORF">Ddye_026469</name>
</gene>
<feature type="repeat" description="PPR" evidence="3">
    <location>
        <begin position="9"/>
        <end position="43"/>
    </location>
</feature>
<dbReference type="Proteomes" id="UP001280121">
    <property type="component" value="Unassembled WGS sequence"/>
</dbReference>
<comment type="similarity">
    <text evidence="1">Belongs to the PPR family. P subfamily.</text>
</comment>
<sequence length="149" mass="16893">MEKMEVRPDTFTNSVLVDGYDKKWNSEEAKRLFEEKEKMGVKPDIVTYCALIDGHYKKGNLKEAKQLFELMELRGVRHNTITYNALIDGYSKIGIMTEAHNLREIILGLSKQGKADEALRLYNEMLEAGITPNYRIQSAMAGGLATTMS</sequence>
<evidence type="ECO:0000313" key="5">
    <source>
        <dbReference type="Proteomes" id="UP001280121"/>
    </source>
</evidence>
<keyword evidence="5" id="KW-1185">Reference proteome</keyword>
<proteinExistence type="inferred from homology"/>
<accession>A0AAD9TN72</accession>
<comment type="caution">
    <text evidence="4">The sequence shown here is derived from an EMBL/GenBank/DDBJ whole genome shotgun (WGS) entry which is preliminary data.</text>
</comment>
<dbReference type="NCBIfam" id="TIGR00756">
    <property type="entry name" value="PPR"/>
    <property type="match status" value="2"/>
</dbReference>
<evidence type="ECO:0000313" key="4">
    <source>
        <dbReference type="EMBL" id="KAK2638674.1"/>
    </source>
</evidence>
<dbReference type="PANTHER" id="PTHR47936:SF1">
    <property type="entry name" value="PENTATRICOPEPTIDE REPEAT-CONTAINING PROTEIN GUN1, CHLOROPLASTIC"/>
    <property type="match status" value="1"/>
</dbReference>
<dbReference type="EMBL" id="JANJYI010000008">
    <property type="protein sequence ID" value="KAK2638674.1"/>
    <property type="molecule type" value="Genomic_DNA"/>
</dbReference>
<dbReference type="Gene3D" id="1.25.40.10">
    <property type="entry name" value="Tetratricopeptide repeat domain"/>
    <property type="match status" value="2"/>
</dbReference>
<evidence type="ECO:0000256" key="3">
    <source>
        <dbReference type="PROSITE-ProRule" id="PRU00708"/>
    </source>
</evidence>
<dbReference type="InterPro" id="IPR011990">
    <property type="entry name" value="TPR-like_helical_dom_sf"/>
</dbReference>
<keyword evidence="2" id="KW-0677">Repeat</keyword>
<dbReference type="Pfam" id="PF13041">
    <property type="entry name" value="PPR_2"/>
    <property type="match status" value="1"/>
</dbReference>
<evidence type="ECO:0000256" key="2">
    <source>
        <dbReference type="ARBA" id="ARBA00022737"/>
    </source>
</evidence>
<evidence type="ECO:0000256" key="1">
    <source>
        <dbReference type="ARBA" id="ARBA00007626"/>
    </source>
</evidence>
<name>A0AAD9TN72_9ROSI</name>
<reference evidence="4" key="1">
    <citation type="journal article" date="2023" name="Plant J.">
        <title>Genome sequences and population genomics provide insights into the demographic history, inbreeding, and mutation load of two 'living fossil' tree species of Dipteronia.</title>
        <authorList>
            <person name="Feng Y."/>
            <person name="Comes H.P."/>
            <person name="Chen J."/>
            <person name="Zhu S."/>
            <person name="Lu R."/>
            <person name="Zhang X."/>
            <person name="Li P."/>
            <person name="Qiu J."/>
            <person name="Olsen K.M."/>
            <person name="Qiu Y."/>
        </authorList>
    </citation>
    <scope>NUCLEOTIDE SEQUENCE</scope>
    <source>
        <strain evidence="4">KIB01</strain>
    </source>
</reference>
<dbReference type="AlphaFoldDB" id="A0AAD9TN72"/>
<protein>
    <recommendedName>
        <fullName evidence="6">Pentatricopeptide repeat-containing protein</fullName>
    </recommendedName>
</protein>
<feature type="repeat" description="PPR" evidence="3">
    <location>
        <begin position="44"/>
        <end position="78"/>
    </location>
</feature>